<dbReference type="PATRIC" id="fig|378806.16.peg.1285"/>
<sequence length="141" mass="15364">MEANPASHIDIGEPGGLTNMEKTLAARLGAAARLARQRLNLTQADVAERIGIASEVYGRLERGHMLPSIQTFRRLCVVLSISADEALGLKPSQDVKWAAEPPSDAGEPAELRRLMRRARQLDRSAIRLLSVLASNFRPRGG</sequence>
<reference evidence="2 3" key="1">
    <citation type="submission" date="2006-04" db="EMBL/GenBank/DDBJ databases">
        <authorList>
            <person name="Nierman W.C."/>
        </authorList>
    </citation>
    <scope>NUCLEOTIDE SEQUENCE [LARGE SCALE GENOMIC DNA]</scope>
    <source>
        <strain evidence="2 3">DW4/3-1</strain>
    </source>
</reference>
<comment type="caution">
    <text evidence="2">The sequence shown here is derived from an EMBL/GenBank/DDBJ whole genome shotgun (WGS) entry which is preliminary data.</text>
</comment>
<dbReference type="Gene3D" id="1.10.260.40">
    <property type="entry name" value="lambda repressor-like DNA-binding domains"/>
    <property type="match status" value="1"/>
</dbReference>
<dbReference type="PROSITE" id="PS50943">
    <property type="entry name" value="HTH_CROC1"/>
    <property type="match status" value="1"/>
</dbReference>
<dbReference type="GO" id="GO:0003677">
    <property type="term" value="F:DNA binding"/>
    <property type="evidence" value="ECO:0007669"/>
    <property type="project" value="InterPro"/>
</dbReference>
<accession>Q08PW9</accession>
<dbReference type="InterPro" id="IPR010982">
    <property type="entry name" value="Lambda_DNA-bd_dom_sf"/>
</dbReference>
<evidence type="ECO:0000313" key="2">
    <source>
        <dbReference type="EMBL" id="EAU62519.1"/>
    </source>
</evidence>
<dbReference type="EMBL" id="AAMD01000229">
    <property type="protein sequence ID" value="EAU62519.1"/>
    <property type="molecule type" value="Genomic_DNA"/>
</dbReference>
<dbReference type="InterPro" id="IPR001387">
    <property type="entry name" value="Cro/C1-type_HTH"/>
</dbReference>
<gene>
    <name evidence="2" type="ORF">STIAU_8202</name>
</gene>
<dbReference type="SMART" id="SM00530">
    <property type="entry name" value="HTH_XRE"/>
    <property type="match status" value="1"/>
</dbReference>
<dbReference type="AlphaFoldDB" id="Q08PW9"/>
<dbReference type="CDD" id="cd00093">
    <property type="entry name" value="HTH_XRE"/>
    <property type="match status" value="1"/>
</dbReference>
<dbReference type="Proteomes" id="UP000032702">
    <property type="component" value="Unassembled WGS sequence"/>
</dbReference>
<proteinExistence type="predicted"/>
<dbReference type="Pfam" id="PF01381">
    <property type="entry name" value="HTH_3"/>
    <property type="match status" value="1"/>
</dbReference>
<feature type="domain" description="HTH cro/C1-type" evidence="1">
    <location>
        <begin position="33"/>
        <end position="86"/>
    </location>
</feature>
<protein>
    <submittedName>
        <fullName evidence="2">Putative transcriptional repressor</fullName>
    </submittedName>
</protein>
<organism evidence="2 3">
    <name type="scientific">Stigmatella aurantiaca (strain DW4/3-1)</name>
    <dbReference type="NCBI Taxonomy" id="378806"/>
    <lineage>
        <taxon>Bacteria</taxon>
        <taxon>Pseudomonadati</taxon>
        <taxon>Myxococcota</taxon>
        <taxon>Myxococcia</taxon>
        <taxon>Myxococcales</taxon>
        <taxon>Cystobacterineae</taxon>
        <taxon>Archangiaceae</taxon>
        <taxon>Stigmatella</taxon>
    </lineage>
</organism>
<dbReference type="SUPFAM" id="SSF47413">
    <property type="entry name" value="lambda repressor-like DNA-binding domains"/>
    <property type="match status" value="1"/>
</dbReference>
<name>Q08PW9_STIAD</name>
<evidence type="ECO:0000259" key="1">
    <source>
        <dbReference type="PROSITE" id="PS50943"/>
    </source>
</evidence>
<evidence type="ECO:0000313" key="3">
    <source>
        <dbReference type="Proteomes" id="UP000032702"/>
    </source>
</evidence>